<dbReference type="HOGENOM" id="CLU_035713_1_0_9"/>
<name>C9L734_BLAHA</name>
<dbReference type="eggNOG" id="COG3480">
    <property type="taxonomic scope" value="Bacteria"/>
</dbReference>
<reference evidence="3" key="1">
    <citation type="submission" date="2009-09" db="EMBL/GenBank/DDBJ databases">
        <authorList>
            <person name="Weinstock G."/>
            <person name="Sodergren E."/>
            <person name="Clifton S."/>
            <person name="Fulton L."/>
            <person name="Fulton B."/>
            <person name="Courtney L."/>
            <person name="Fronick C."/>
            <person name="Harrison M."/>
            <person name="Strong C."/>
            <person name="Farmer C."/>
            <person name="Delahaunty K."/>
            <person name="Markovic C."/>
            <person name="Hall O."/>
            <person name="Minx P."/>
            <person name="Tomlinson C."/>
            <person name="Mitreva M."/>
            <person name="Nelson J."/>
            <person name="Hou S."/>
            <person name="Wollam A."/>
            <person name="Pepin K.H."/>
            <person name="Johnson M."/>
            <person name="Bhonagiri V."/>
            <person name="Nash W.E."/>
            <person name="Warren W."/>
            <person name="Chinwalla A."/>
            <person name="Mardis E.R."/>
            <person name="Wilson R.K."/>
        </authorList>
    </citation>
    <scope>NUCLEOTIDE SEQUENCE [LARGE SCALE GENOMIC DNA]</scope>
    <source>
        <strain evidence="3">DSM 20583</strain>
    </source>
</reference>
<evidence type="ECO:0000256" key="1">
    <source>
        <dbReference type="SAM" id="Phobius"/>
    </source>
</evidence>
<dbReference type="AlphaFoldDB" id="C9L734"/>
<dbReference type="RefSeq" id="WP_003019924.1">
    <property type="nucleotide sequence ID" value="NZ_CP022413.2"/>
</dbReference>
<protein>
    <submittedName>
        <fullName evidence="3">SpoIVB peptidase</fullName>
        <ecNumber evidence="3">3.4.21.-</ecNumber>
    </submittedName>
</protein>
<evidence type="ECO:0000313" key="3">
    <source>
        <dbReference type="EMBL" id="EEX22228.1"/>
    </source>
</evidence>
<sequence length="408" mass="45558">MKFEKNRKGFDFLQKKHNYRLLIFVLLLADMCFMTVFGIRYLKKAIPDTIYIRQGQETGVSQMLDYPFVTYSKSIDVSKNGSYQIPCYFLDMFYLKDVQVETADEKWVSVCGMPAGLYMETEGVLVVDTGEITGKDGVQAEPAEHIAKSGDYILEVNGTPVLGKKDLIKNIEASHGETVELLVNRNGEQIPLSISPVLDQNDEYKLGLWVRDNTQGIGTMTYIDENGKFGALGHGISDTDTGELLDISEGELYEAEIVSIKKGAKGMPGELSGYIEYEQEKKIGTIEKNTELGIFGEVFDVERLPHKKVMVGYQQEVKEGKAKLLTNLNKEVKAYDIEITEIYRNKSKTNKAFEIQVTDPKLLEETGGIVQGMSGSPILQDGKLIGAVTHVFVQDSSKGYGIFIENML</sequence>
<dbReference type="STRING" id="537007.BLAHAN_05195"/>
<dbReference type="MEROPS" id="S55.001"/>
<proteinExistence type="predicted"/>
<keyword evidence="4" id="KW-1185">Reference proteome</keyword>
<keyword evidence="1" id="KW-1133">Transmembrane helix</keyword>
<dbReference type="PROSITE" id="PS51494">
    <property type="entry name" value="SPOIVB"/>
    <property type="match status" value="1"/>
</dbReference>
<evidence type="ECO:0000259" key="2">
    <source>
        <dbReference type="PROSITE" id="PS51494"/>
    </source>
</evidence>
<dbReference type="GO" id="GO:0016787">
    <property type="term" value="F:hydrolase activity"/>
    <property type="evidence" value="ECO:0007669"/>
    <property type="project" value="UniProtKB-KW"/>
</dbReference>
<dbReference type="Pfam" id="PF05580">
    <property type="entry name" value="Peptidase_S55"/>
    <property type="match status" value="1"/>
</dbReference>
<organism evidence="3 4">
    <name type="scientific">Blautia hansenii DSM 20583</name>
    <dbReference type="NCBI Taxonomy" id="537007"/>
    <lineage>
        <taxon>Bacteria</taxon>
        <taxon>Bacillati</taxon>
        <taxon>Bacillota</taxon>
        <taxon>Clostridia</taxon>
        <taxon>Lachnospirales</taxon>
        <taxon>Lachnospiraceae</taxon>
        <taxon>Blautia</taxon>
    </lineage>
</organism>
<dbReference type="EMBL" id="ABYU02000012">
    <property type="protein sequence ID" value="EEX22228.1"/>
    <property type="molecule type" value="Genomic_DNA"/>
</dbReference>
<dbReference type="Proteomes" id="UP000003755">
    <property type="component" value="Unassembled WGS sequence"/>
</dbReference>
<dbReference type="KEGG" id="bhan:CGC63_10635"/>
<evidence type="ECO:0000313" key="4">
    <source>
        <dbReference type="Proteomes" id="UP000003755"/>
    </source>
</evidence>
<keyword evidence="3" id="KW-0378">Hydrolase</keyword>
<comment type="caution">
    <text evidence="3">The sequence shown here is derived from an EMBL/GenBank/DDBJ whole genome shotgun (WGS) entry which is preliminary data.</text>
</comment>
<dbReference type="NCBIfam" id="TIGR02860">
    <property type="entry name" value="spore_IV_B"/>
    <property type="match status" value="1"/>
</dbReference>
<feature type="transmembrane region" description="Helical" evidence="1">
    <location>
        <begin position="21"/>
        <end position="42"/>
    </location>
</feature>
<accession>C9L734</accession>
<dbReference type="EC" id="3.4.21.-" evidence="3"/>
<keyword evidence="1" id="KW-0472">Membrane</keyword>
<dbReference type="InterPro" id="IPR036034">
    <property type="entry name" value="PDZ_sf"/>
</dbReference>
<dbReference type="InterPro" id="IPR008763">
    <property type="entry name" value="Peptidase_S55"/>
</dbReference>
<gene>
    <name evidence="3" type="primary">spoIVB</name>
    <name evidence="3" type="ORF">BLAHAN_05195</name>
</gene>
<dbReference type="Gene3D" id="2.30.42.10">
    <property type="match status" value="1"/>
</dbReference>
<keyword evidence="1" id="KW-0812">Transmembrane</keyword>
<feature type="domain" description="Peptidase S55" evidence="2">
    <location>
        <begin position="188"/>
        <end position="408"/>
    </location>
</feature>
<dbReference type="InterPro" id="IPR014219">
    <property type="entry name" value="SpoIVB"/>
</dbReference>
<dbReference type="SUPFAM" id="SSF50156">
    <property type="entry name" value="PDZ domain-like"/>
    <property type="match status" value="1"/>
</dbReference>